<comment type="caution">
    <text evidence="3">The sequence shown here is derived from an EMBL/GenBank/DDBJ whole genome shotgun (WGS) entry which is preliminary data.</text>
</comment>
<evidence type="ECO:0000313" key="3">
    <source>
        <dbReference type="EMBL" id="RCW46109.1"/>
    </source>
</evidence>
<evidence type="ECO:0000313" key="4">
    <source>
        <dbReference type="Proteomes" id="UP000253495"/>
    </source>
</evidence>
<name>A0A368VW82_9ACTN</name>
<dbReference type="InterPro" id="IPR003010">
    <property type="entry name" value="C-N_Hydrolase"/>
</dbReference>
<organism evidence="3 4">
    <name type="scientific">Halopolyspora algeriensis</name>
    <dbReference type="NCBI Taxonomy" id="1500506"/>
    <lineage>
        <taxon>Bacteria</taxon>
        <taxon>Bacillati</taxon>
        <taxon>Actinomycetota</taxon>
        <taxon>Actinomycetes</taxon>
        <taxon>Actinomycetes incertae sedis</taxon>
        <taxon>Halopolyspora</taxon>
    </lineage>
</organism>
<dbReference type="AlphaFoldDB" id="A0A368VW82"/>
<dbReference type="InterPro" id="IPR036526">
    <property type="entry name" value="C-N_Hydrolase_sf"/>
</dbReference>
<keyword evidence="4" id="KW-1185">Reference proteome</keyword>
<dbReference type="EMBL" id="QPJC01000002">
    <property type="protein sequence ID" value="RCW46109.1"/>
    <property type="molecule type" value="Genomic_DNA"/>
</dbReference>
<dbReference type="GO" id="GO:0016811">
    <property type="term" value="F:hydrolase activity, acting on carbon-nitrogen (but not peptide) bonds, in linear amides"/>
    <property type="evidence" value="ECO:0007669"/>
    <property type="project" value="UniProtKB-ARBA"/>
</dbReference>
<reference evidence="3 4" key="1">
    <citation type="submission" date="2018-07" db="EMBL/GenBank/DDBJ databases">
        <title>Genomic Encyclopedia of Type Strains, Phase III (KMG-III): the genomes of soil and plant-associated and newly described type strains.</title>
        <authorList>
            <person name="Whitman W."/>
        </authorList>
    </citation>
    <scope>NUCLEOTIDE SEQUENCE [LARGE SCALE GENOMIC DNA]</scope>
    <source>
        <strain evidence="3 4">CECT 8575</strain>
    </source>
</reference>
<dbReference type="Pfam" id="PF00795">
    <property type="entry name" value="CN_hydrolase"/>
    <property type="match status" value="1"/>
</dbReference>
<dbReference type="SUPFAM" id="SSF56317">
    <property type="entry name" value="Carbon-nitrogen hydrolase"/>
    <property type="match status" value="1"/>
</dbReference>
<dbReference type="PROSITE" id="PS50263">
    <property type="entry name" value="CN_HYDROLASE"/>
    <property type="match status" value="1"/>
</dbReference>
<feature type="domain" description="CN hydrolase" evidence="2">
    <location>
        <begin position="13"/>
        <end position="280"/>
    </location>
</feature>
<evidence type="ECO:0000256" key="1">
    <source>
        <dbReference type="ARBA" id="ARBA00022801"/>
    </source>
</evidence>
<proteinExistence type="predicted"/>
<evidence type="ECO:0000259" key="2">
    <source>
        <dbReference type="PROSITE" id="PS50263"/>
    </source>
</evidence>
<accession>A0A368VW82</accession>
<dbReference type="RefSeq" id="WP_246195353.1">
    <property type="nucleotide sequence ID" value="NZ_QPJC01000002.1"/>
</dbReference>
<dbReference type="PANTHER" id="PTHR43674:SF2">
    <property type="entry name" value="BETA-UREIDOPROPIONASE"/>
    <property type="match status" value="1"/>
</dbReference>
<gene>
    <name evidence="3" type="ORF">DFQ14_102411</name>
</gene>
<dbReference type="CDD" id="cd07197">
    <property type="entry name" value="nitrilase"/>
    <property type="match status" value="1"/>
</dbReference>
<dbReference type="InterPro" id="IPR050345">
    <property type="entry name" value="Aliph_Amidase/BUP"/>
</dbReference>
<protein>
    <submittedName>
        <fullName evidence="3">Putative amidohydrolase</fullName>
    </submittedName>
</protein>
<sequence>MNGAIAGEHSPTIRAAAIQLQGVVGDVAENVRRLEVMIDEAAGKGATLIGVPEFATSPLPFRPEVHQSVLTPQNAAVEMLQTTAKRHGCHIGGSMLIADGGQIYNRYHLVEPDGQIHLHDKDLPTMWENAFYAPGHDDGAFETSIGRMGAAVCWELIRTRTVRRLLGRVDVVMTGTHWWTLPSNWGRLVDRTFASLAQFNRYLSENAPAEFARRVGTPVLQASHCGPFRSDFMLAPGLPIAAPYDTEFVGATQIVDADGHVLAARNTAEGPGVVVADIELGAREPVQPLKDTFWIPKLPLALRAYWHHQNMCAKPYYRKTGRAAGLRAAEANLPAESDETPGRTAAM</sequence>
<dbReference type="PANTHER" id="PTHR43674">
    <property type="entry name" value="NITRILASE C965.09-RELATED"/>
    <property type="match status" value="1"/>
</dbReference>
<dbReference type="Proteomes" id="UP000253495">
    <property type="component" value="Unassembled WGS sequence"/>
</dbReference>
<dbReference type="Gene3D" id="3.60.110.10">
    <property type="entry name" value="Carbon-nitrogen hydrolase"/>
    <property type="match status" value="1"/>
</dbReference>
<keyword evidence="1 3" id="KW-0378">Hydrolase</keyword>